<proteinExistence type="predicted"/>
<evidence type="ECO:0000256" key="1">
    <source>
        <dbReference type="SAM" id="Phobius"/>
    </source>
</evidence>
<dbReference type="AlphaFoldDB" id="A0A0K6HW42"/>
<accession>A0A0K6HW42</accession>
<evidence type="ECO:0000259" key="3">
    <source>
        <dbReference type="Pfam" id="PF14341"/>
    </source>
</evidence>
<feature type="transmembrane region" description="Helical" evidence="1">
    <location>
        <begin position="21"/>
        <end position="41"/>
    </location>
</feature>
<gene>
    <name evidence="4" type="ORF">Ga0061069_102333</name>
</gene>
<organism evidence="4 5">
    <name type="scientific">Thiomonas bhubaneswarensis</name>
    <dbReference type="NCBI Taxonomy" id="339866"/>
    <lineage>
        <taxon>Bacteria</taxon>
        <taxon>Pseudomonadati</taxon>
        <taxon>Pseudomonadota</taxon>
        <taxon>Betaproteobacteria</taxon>
        <taxon>Burkholderiales</taxon>
        <taxon>Thiomonas</taxon>
    </lineage>
</organism>
<keyword evidence="1" id="KW-1133">Transmembrane helix</keyword>
<dbReference type="EMBL" id="CYHF01000002">
    <property type="protein sequence ID" value="CUA95090.1"/>
    <property type="molecule type" value="Genomic_DNA"/>
</dbReference>
<protein>
    <submittedName>
        <fullName evidence="4">Tfp pilus assembly protein PilX</fullName>
    </submittedName>
</protein>
<dbReference type="InterPro" id="IPR025746">
    <property type="entry name" value="PilX_N_dom"/>
</dbReference>
<dbReference type="RefSeq" id="WP_055449775.1">
    <property type="nucleotide sequence ID" value="NZ_CYHF01000002.1"/>
</dbReference>
<dbReference type="Pfam" id="PF13681">
    <property type="entry name" value="PilX"/>
    <property type="match status" value="1"/>
</dbReference>
<dbReference type="STRING" id="339866.GCA_001418255_00857"/>
<dbReference type="InterPro" id="IPR025205">
    <property type="entry name" value="PilX/PilW_C"/>
</dbReference>
<dbReference type="Proteomes" id="UP000183649">
    <property type="component" value="Unassembled WGS sequence"/>
</dbReference>
<dbReference type="OrthoDB" id="5405962at2"/>
<reference evidence="5" key="1">
    <citation type="submission" date="2015-08" db="EMBL/GenBank/DDBJ databases">
        <authorList>
            <person name="Varghese N."/>
        </authorList>
    </citation>
    <scope>NUCLEOTIDE SEQUENCE [LARGE SCALE GENOMIC DNA]</scope>
    <source>
        <strain evidence="5">DSM 18181</strain>
    </source>
</reference>
<evidence type="ECO:0000313" key="5">
    <source>
        <dbReference type="Proteomes" id="UP000183649"/>
    </source>
</evidence>
<feature type="domain" description="Type 4 fimbrial biogenesis protein PilX N-terminal" evidence="3">
    <location>
        <begin position="19"/>
        <end position="69"/>
    </location>
</feature>
<keyword evidence="5" id="KW-1185">Reference proteome</keyword>
<evidence type="ECO:0000259" key="2">
    <source>
        <dbReference type="Pfam" id="PF13681"/>
    </source>
</evidence>
<sequence length="195" mass="20769">MSAKPVSSSSRRETERAQRGVALIVALILLVIVTVIGLAAIRSTTMQEKMASNLQDRQIALQNSEAALRVAQGLLQANTATIWRDCTVATTQCDNNPSAQADAAAAWQTVPTGTAANQYTAGSNAAGQPQYVIEDMGFWNDRRTALGPQQTANSAQYGAAPVVPTAHFYRITARSADPATAPDRATVTLQAWVRQ</sequence>
<feature type="domain" description="PilX/PilW C-terminal" evidence="2">
    <location>
        <begin position="90"/>
        <end position="194"/>
    </location>
</feature>
<keyword evidence="1" id="KW-0812">Transmembrane</keyword>
<evidence type="ECO:0000313" key="4">
    <source>
        <dbReference type="EMBL" id="CUA95090.1"/>
    </source>
</evidence>
<dbReference type="Pfam" id="PF14341">
    <property type="entry name" value="PilX_N"/>
    <property type="match status" value="1"/>
</dbReference>
<keyword evidence="1" id="KW-0472">Membrane</keyword>
<name>A0A0K6HW42_9BURK</name>